<keyword evidence="1" id="KW-1133">Transmembrane helix</keyword>
<evidence type="ECO:0000313" key="2">
    <source>
        <dbReference type="EMBL" id="KUM49181.1"/>
    </source>
</evidence>
<feature type="transmembrane region" description="Helical" evidence="1">
    <location>
        <begin position="12"/>
        <end position="33"/>
    </location>
</feature>
<evidence type="ECO:0000256" key="1">
    <source>
        <dbReference type="SAM" id="Phobius"/>
    </source>
</evidence>
<keyword evidence="2" id="KW-0496">Mitochondrion</keyword>
<dbReference type="EMBL" id="LKAM01000003">
    <property type="protein sequence ID" value="KUM49181.1"/>
    <property type="molecule type" value="Genomic_DNA"/>
</dbReference>
<reference evidence="2" key="1">
    <citation type="journal article" date="2015" name="Genome Biol. Evol.">
        <title>Organellar Genomes of White Spruce (Picea glauca): Assembly and Annotation.</title>
        <authorList>
            <person name="Jackman S.D."/>
            <person name="Warren R.L."/>
            <person name="Gibb E.A."/>
            <person name="Vandervalk B.P."/>
            <person name="Mohamadi H."/>
            <person name="Chu J."/>
            <person name="Raymond A."/>
            <person name="Pleasance S."/>
            <person name="Coope R."/>
            <person name="Wildung M.R."/>
            <person name="Ritland C.E."/>
            <person name="Bousquet J."/>
            <person name="Jones S.J."/>
            <person name="Bohlmann J."/>
            <person name="Birol I."/>
        </authorList>
    </citation>
    <scope>NUCLEOTIDE SEQUENCE [LARGE SCALE GENOMIC DNA]</scope>
    <source>
        <tissue evidence="2">Flushing bud</tissue>
    </source>
</reference>
<comment type="caution">
    <text evidence="2">The sequence shown here is derived from an EMBL/GenBank/DDBJ whole genome shotgun (WGS) entry which is preliminary data.</text>
</comment>
<feature type="transmembrane region" description="Helical" evidence="1">
    <location>
        <begin position="45"/>
        <end position="65"/>
    </location>
</feature>
<name>A0A101M187_PICGL</name>
<proteinExistence type="predicted"/>
<keyword evidence="1" id="KW-0812">Transmembrane</keyword>
<organism evidence="2">
    <name type="scientific">Picea glauca</name>
    <name type="common">White spruce</name>
    <name type="synonym">Pinus glauca</name>
    <dbReference type="NCBI Taxonomy" id="3330"/>
    <lineage>
        <taxon>Eukaryota</taxon>
        <taxon>Viridiplantae</taxon>
        <taxon>Streptophyta</taxon>
        <taxon>Embryophyta</taxon>
        <taxon>Tracheophyta</taxon>
        <taxon>Spermatophyta</taxon>
        <taxon>Pinopsida</taxon>
        <taxon>Pinidae</taxon>
        <taxon>Conifers I</taxon>
        <taxon>Pinales</taxon>
        <taxon>Pinaceae</taxon>
        <taxon>Picea</taxon>
    </lineage>
</organism>
<gene>
    <name evidence="2" type="ORF">ABT39_MTgene3730</name>
</gene>
<keyword evidence="1" id="KW-0472">Membrane</keyword>
<protein>
    <submittedName>
        <fullName evidence="2">Uncharacterized protein</fullName>
    </submittedName>
</protein>
<sequence length="91" mass="10161">MEITSLLDSFSHTSFVLSYMGISFLFSSPSHYYLSLLVYSSLRGLAYSLLALPGLSLFPCFVRGFNTSLRCLGLSLLKGQYFVKERGSFLP</sequence>
<accession>A0A101M187</accession>
<geneLocation type="mitochondrion" evidence="2"/>
<dbReference type="AlphaFoldDB" id="A0A101M187"/>